<organism evidence="9 10">
    <name type="scientific">Demequina lutea</name>
    <dbReference type="NCBI Taxonomy" id="431489"/>
    <lineage>
        <taxon>Bacteria</taxon>
        <taxon>Bacillati</taxon>
        <taxon>Actinomycetota</taxon>
        <taxon>Actinomycetes</taxon>
        <taxon>Micrococcales</taxon>
        <taxon>Demequinaceae</taxon>
        <taxon>Demequina</taxon>
    </lineage>
</organism>
<dbReference type="InterPro" id="IPR051050">
    <property type="entry name" value="Lipid_II_flippase_MurJ/MviN"/>
</dbReference>
<feature type="transmembrane region" description="Helical" evidence="8">
    <location>
        <begin position="411"/>
        <end position="431"/>
    </location>
</feature>
<evidence type="ECO:0000256" key="1">
    <source>
        <dbReference type="ARBA" id="ARBA00004651"/>
    </source>
</evidence>
<dbReference type="GO" id="GO:0015648">
    <property type="term" value="F:lipid-linked peptidoglycan transporter activity"/>
    <property type="evidence" value="ECO:0007669"/>
    <property type="project" value="TreeGrafter"/>
</dbReference>
<name>A0A7Y9Z6Y7_9MICO</name>
<reference evidence="9 10" key="1">
    <citation type="submission" date="2020-07" db="EMBL/GenBank/DDBJ databases">
        <title>Sequencing the genomes of 1000 actinobacteria strains.</title>
        <authorList>
            <person name="Klenk H.-P."/>
        </authorList>
    </citation>
    <scope>NUCLEOTIDE SEQUENCE [LARGE SCALE GENOMIC DNA]</scope>
    <source>
        <strain evidence="9 10">DSM 19970</strain>
    </source>
</reference>
<dbReference type="Proteomes" id="UP000547973">
    <property type="component" value="Unassembled WGS sequence"/>
</dbReference>
<keyword evidence="6 8" id="KW-1133">Transmembrane helix</keyword>
<evidence type="ECO:0000313" key="10">
    <source>
        <dbReference type="Proteomes" id="UP000547973"/>
    </source>
</evidence>
<evidence type="ECO:0000256" key="7">
    <source>
        <dbReference type="ARBA" id="ARBA00023136"/>
    </source>
</evidence>
<dbReference type="GO" id="GO:0005886">
    <property type="term" value="C:plasma membrane"/>
    <property type="evidence" value="ECO:0007669"/>
    <property type="project" value="UniProtKB-SubCell"/>
</dbReference>
<comment type="subcellular location">
    <subcellularLocation>
        <location evidence="1">Cell membrane</location>
        <topology evidence="1">Multi-pass membrane protein</topology>
    </subcellularLocation>
</comment>
<feature type="transmembrane region" description="Helical" evidence="8">
    <location>
        <begin position="468"/>
        <end position="492"/>
    </location>
</feature>
<keyword evidence="3 8" id="KW-0812">Transmembrane</keyword>
<dbReference type="GO" id="GO:0034204">
    <property type="term" value="P:lipid translocation"/>
    <property type="evidence" value="ECO:0007669"/>
    <property type="project" value="TreeGrafter"/>
</dbReference>
<feature type="transmembrane region" description="Helical" evidence="8">
    <location>
        <begin position="230"/>
        <end position="249"/>
    </location>
</feature>
<feature type="transmembrane region" description="Helical" evidence="8">
    <location>
        <begin position="115"/>
        <end position="137"/>
    </location>
</feature>
<dbReference type="PRINTS" id="PR01806">
    <property type="entry name" value="VIRFACTRMVIN"/>
</dbReference>
<gene>
    <name evidence="9" type="ORF">BKA03_000056</name>
</gene>
<feature type="transmembrane region" description="Helical" evidence="8">
    <location>
        <begin position="81"/>
        <end position="103"/>
    </location>
</feature>
<keyword evidence="10" id="KW-1185">Reference proteome</keyword>
<protein>
    <submittedName>
        <fullName evidence="9">Putative peptidoglycan lipid II flippase</fullName>
    </submittedName>
</protein>
<accession>A0A7Y9Z6Y7</accession>
<dbReference type="InterPro" id="IPR004268">
    <property type="entry name" value="MurJ"/>
</dbReference>
<dbReference type="EMBL" id="JACBZO010000001">
    <property type="protein sequence ID" value="NYI39937.1"/>
    <property type="molecule type" value="Genomic_DNA"/>
</dbReference>
<feature type="transmembrane region" description="Helical" evidence="8">
    <location>
        <begin position="373"/>
        <end position="391"/>
    </location>
</feature>
<keyword evidence="4" id="KW-0133">Cell shape</keyword>
<evidence type="ECO:0000313" key="9">
    <source>
        <dbReference type="EMBL" id="NYI39937.1"/>
    </source>
</evidence>
<evidence type="ECO:0000256" key="6">
    <source>
        <dbReference type="ARBA" id="ARBA00022989"/>
    </source>
</evidence>
<feature type="transmembrane region" description="Helical" evidence="8">
    <location>
        <begin position="45"/>
        <end position="69"/>
    </location>
</feature>
<dbReference type="Pfam" id="PF03023">
    <property type="entry name" value="MurJ"/>
    <property type="match status" value="1"/>
</dbReference>
<keyword evidence="2" id="KW-1003">Cell membrane</keyword>
<feature type="transmembrane region" description="Helical" evidence="8">
    <location>
        <begin position="443"/>
        <end position="462"/>
    </location>
</feature>
<feature type="transmembrane region" description="Helical" evidence="8">
    <location>
        <begin position="270"/>
        <end position="294"/>
    </location>
</feature>
<feature type="transmembrane region" description="Helical" evidence="8">
    <location>
        <begin position="330"/>
        <end position="352"/>
    </location>
</feature>
<feature type="transmembrane region" description="Helical" evidence="8">
    <location>
        <begin position="149"/>
        <end position="172"/>
    </location>
</feature>
<proteinExistence type="predicted"/>
<dbReference type="RefSeq" id="WP_062075641.1">
    <property type="nucleotide sequence ID" value="NZ_BBRC01000012.1"/>
</dbReference>
<evidence type="ECO:0000256" key="3">
    <source>
        <dbReference type="ARBA" id="ARBA00022692"/>
    </source>
</evidence>
<evidence type="ECO:0000256" key="5">
    <source>
        <dbReference type="ARBA" id="ARBA00022984"/>
    </source>
</evidence>
<feature type="transmembrane region" description="Helical" evidence="8">
    <location>
        <begin position="543"/>
        <end position="564"/>
    </location>
</feature>
<feature type="transmembrane region" description="Helical" evidence="8">
    <location>
        <begin position="184"/>
        <end position="204"/>
    </location>
</feature>
<dbReference type="AlphaFoldDB" id="A0A7Y9Z6Y7"/>
<dbReference type="GO" id="GO:0008360">
    <property type="term" value="P:regulation of cell shape"/>
    <property type="evidence" value="ECO:0007669"/>
    <property type="project" value="UniProtKB-KW"/>
</dbReference>
<keyword evidence="7 8" id="KW-0472">Membrane</keyword>
<evidence type="ECO:0000256" key="2">
    <source>
        <dbReference type="ARBA" id="ARBA00022475"/>
    </source>
</evidence>
<dbReference type="GO" id="GO:0009252">
    <property type="term" value="P:peptidoglycan biosynthetic process"/>
    <property type="evidence" value="ECO:0007669"/>
    <property type="project" value="UniProtKB-KW"/>
</dbReference>
<evidence type="ECO:0000256" key="4">
    <source>
        <dbReference type="ARBA" id="ARBA00022960"/>
    </source>
</evidence>
<feature type="transmembrane region" description="Helical" evidence="8">
    <location>
        <begin position="513"/>
        <end position="531"/>
    </location>
</feature>
<dbReference type="PANTHER" id="PTHR47019:SF1">
    <property type="entry name" value="LIPID II FLIPPASE MURJ"/>
    <property type="match status" value="1"/>
</dbReference>
<comment type="caution">
    <text evidence="9">The sequence shown here is derived from an EMBL/GenBank/DDBJ whole genome shotgun (WGS) entry which is preliminary data.</text>
</comment>
<keyword evidence="5" id="KW-0573">Peptidoglycan synthesis</keyword>
<dbReference type="PANTHER" id="PTHR47019">
    <property type="entry name" value="LIPID II FLIPPASE MURJ"/>
    <property type="match status" value="1"/>
</dbReference>
<dbReference type="OrthoDB" id="9786339at2"/>
<sequence length="588" mass="62274">MTTDDPGALMPVDLPTAGSLGLAGGSEKPPASVGRHTAIMAAGTLVSRVLGVVRGMLLTIDIGVTGIAADSYSVANRLPNVMYAVLAAGVLNAVLVPQIVKAFRGGSERTIHRILTLGGVGILVATTVLTLMAEFWVRFYSHTWGPDQTALATAFALWCIPQLFFYGLYTLFGQVLNAREQFGWFMWAPVANNVVAIAGLVVYYKLFGGYAYDENATISTIVSDWTTPKILLVAAVATLGIAAQALILIPPMIKGGYRWRWVWRGPKGELSVVAKVASWALGAVLVEQVTVWFASNVATAATAASSPVDPVTHIASQPDPSIAGSAAYDYALSFFLVPHSLVTISLMTVLFTQMSRHVASGRLDRLREVTSEGVRTIGVFTMFAGAAMIVASPHLVRVLAPSVSGESVDAVAWVLAIMSLGLVPLGASVMLKQAYFALEDARTVFLIQIPMTIALLAVAYAVKGTMDPLWWVRGVALGMLATNLVAVVLRFWGLNRRLGGMDLKRITTTHLKAAVAASLAAVAGVAILMAGPHSWNQEGLSAVMTSAGMSGAISLSMFVVYAAASRFLGISEATAVAQAVTRRLRRVR</sequence>
<evidence type="ECO:0000256" key="8">
    <source>
        <dbReference type="SAM" id="Phobius"/>
    </source>
</evidence>